<name>A0A183VFD2_TOXCA</name>
<evidence type="ECO:0000259" key="1">
    <source>
        <dbReference type="PROSITE" id="PS51186"/>
    </source>
</evidence>
<dbReference type="CDD" id="cd04301">
    <property type="entry name" value="NAT_SF"/>
    <property type="match status" value="1"/>
</dbReference>
<dbReference type="InterPro" id="IPR052729">
    <property type="entry name" value="Acyl/Acetyltrans_Enzymes"/>
</dbReference>
<dbReference type="Gene3D" id="3.40.630.90">
    <property type="match status" value="1"/>
</dbReference>
<reference evidence="3" key="1">
    <citation type="submission" date="2016-06" db="UniProtKB">
        <authorList>
            <consortium name="WormBaseParasite"/>
        </authorList>
    </citation>
    <scope>IDENTIFICATION</scope>
</reference>
<dbReference type="InterPro" id="IPR000182">
    <property type="entry name" value="GNAT_dom"/>
</dbReference>
<dbReference type="PANTHER" id="PTHR47237:SF2">
    <property type="entry name" value="BLL4206 PROTEIN"/>
    <property type="match status" value="1"/>
</dbReference>
<dbReference type="InterPro" id="IPR016181">
    <property type="entry name" value="Acyl_CoA_acyltransferase"/>
</dbReference>
<sequence>LYRDGIAFIDQFFVMPEYRKLGIGRQLFEAIFDENLRKDYNVGLHSEVAISDYYNKKHGFSHFNDVFIDVIRITNILERSSRNKNFRTTTNAIEALDDVCKFDARIWKKSRKVFLSEWIQRKDARFLAVYINGEMFGYGVIRHATSKSGYLFGPIYAINDEAFLTLFDGLVESVENDAVIELRSPSINSARLHQLLDNRATLNNYSKYITQYTKSVPECNYEPVYAITDTSIPV</sequence>
<evidence type="ECO:0000313" key="3">
    <source>
        <dbReference type="WBParaSite" id="TCNE_0001945601-mRNA-1"/>
    </source>
</evidence>
<proteinExistence type="predicted"/>
<accession>A0A183VFD2</accession>
<keyword evidence="2" id="KW-1185">Reference proteome</keyword>
<dbReference type="PROSITE" id="PS51186">
    <property type="entry name" value="GNAT"/>
    <property type="match status" value="1"/>
</dbReference>
<dbReference type="SUPFAM" id="SSF55729">
    <property type="entry name" value="Acyl-CoA N-acyltransferases (Nat)"/>
    <property type="match status" value="1"/>
</dbReference>
<organism evidence="2 3">
    <name type="scientific">Toxocara canis</name>
    <name type="common">Canine roundworm</name>
    <dbReference type="NCBI Taxonomy" id="6265"/>
    <lineage>
        <taxon>Eukaryota</taxon>
        <taxon>Metazoa</taxon>
        <taxon>Ecdysozoa</taxon>
        <taxon>Nematoda</taxon>
        <taxon>Chromadorea</taxon>
        <taxon>Rhabditida</taxon>
        <taxon>Spirurina</taxon>
        <taxon>Ascaridomorpha</taxon>
        <taxon>Ascaridoidea</taxon>
        <taxon>Toxocaridae</taxon>
        <taxon>Toxocara</taxon>
    </lineage>
</organism>
<dbReference type="InterPro" id="IPR041496">
    <property type="entry name" value="YitH/HolE_GNAT"/>
</dbReference>
<feature type="domain" description="N-acetyltransferase" evidence="1">
    <location>
        <begin position="1"/>
        <end position="78"/>
    </location>
</feature>
<dbReference type="Gene3D" id="3.40.630.30">
    <property type="match status" value="1"/>
</dbReference>
<dbReference type="Pfam" id="PF13508">
    <property type="entry name" value="Acetyltransf_7"/>
    <property type="match status" value="1"/>
</dbReference>
<dbReference type="GO" id="GO:0016747">
    <property type="term" value="F:acyltransferase activity, transferring groups other than amino-acyl groups"/>
    <property type="evidence" value="ECO:0007669"/>
    <property type="project" value="InterPro"/>
</dbReference>
<dbReference type="AlphaFoldDB" id="A0A183VFD2"/>
<evidence type="ECO:0000313" key="2">
    <source>
        <dbReference type="Proteomes" id="UP000050794"/>
    </source>
</evidence>
<dbReference type="PANTHER" id="PTHR47237">
    <property type="entry name" value="SLL0310 PROTEIN"/>
    <property type="match status" value="1"/>
</dbReference>
<dbReference type="Pfam" id="PF18014">
    <property type="entry name" value="Acetyltransf_18"/>
    <property type="match status" value="1"/>
</dbReference>
<dbReference type="WBParaSite" id="TCNE_0001945601-mRNA-1">
    <property type="protein sequence ID" value="TCNE_0001945601-mRNA-1"/>
    <property type="gene ID" value="TCNE_0001945601"/>
</dbReference>
<dbReference type="Proteomes" id="UP000050794">
    <property type="component" value="Unassembled WGS sequence"/>
</dbReference>
<protein>
    <submittedName>
        <fullName evidence="3">N-acetyltransferase domain-containing protein</fullName>
    </submittedName>
</protein>